<evidence type="ECO:0000256" key="5">
    <source>
        <dbReference type="ARBA" id="ARBA00023004"/>
    </source>
</evidence>
<feature type="domain" description="4Fe-4S ferredoxin-type" evidence="11">
    <location>
        <begin position="78"/>
        <end position="108"/>
    </location>
</feature>
<dbReference type="PIRSF" id="PIRSF006429">
    <property type="entry name" value="GOGAT_lg_2"/>
    <property type="match status" value="1"/>
</dbReference>
<dbReference type="Proteomes" id="UP001144372">
    <property type="component" value="Unassembled WGS sequence"/>
</dbReference>
<dbReference type="SUPFAM" id="SSF51395">
    <property type="entry name" value="FMN-linked oxidoreductases"/>
    <property type="match status" value="1"/>
</dbReference>
<dbReference type="InterPro" id="IPR017896">
    <property type="entry name" value="4Fe4S_Fe-S-bd"/>
</dbReference>
<dbReference type="InterPro" id="IPR009051">
    <property type="entry name" value="Helical_ferredxn"/>
</dbReference>
<accession>A0A9W6FTS7</accession>
<dbReference type="InterPro" id="IPR024188">
    <property type="entry name" value="GltB"/>
</dbReference>
<dbReference type="RefSeq" id="WP_281793313.1">
    <property type="nucleotide sequence ID" value="NZ_BSDR01000001.1"/>
</dbReference>
<evidence type="ECO:0000256" key="2">
    <source>
        <dbReference type="ARBA" id="ARBA00012079"/>
    </source>
</evidence>
<proteinExistence type="inferred from homology"/>
<keyword evidence="7" id="KW-0314">Glutamate biosynthesis</keyword>
<gene>
    <name evidence="12" type="ORF">DAMNIGENAA_14740</name>
</gene>
<dbReference type="InterPro" id="IPR002932">
    <property type="entry name" value="Glu_synthdom"/>
</dbReference>
<evidence type="ECO:0000256" key="8">
    <source>
        <dbReference type="ARBA" id="ARBA00048151"/>
    </source>
</evidence>
<evidence type="ECO:0000256" key="9">
    <source>
        <dbReference type="PIRNR" id="PIRNR006429"/>
    </source>
</evidence>
<dbReference type="EC" id="1.4.1.13" evidence="2"/>
<dbReference type="Pfam" id="PF01645">
    <property type="entry name" value="Glu_synthase"/>
    <property type="match status" value="1"/>
</dbReference>
<dbReference type="Pfam" id="PF12837">
    <property type="entry name" value="Fer4_6"/>
    <property type="match status" value="1"/>
</dbReference>
<organism evidence="12 13">
    <name type="scientific">Desulforhabdus amnigena</name>
    <dbReference type="NCBI Taxonomy" id="40218"/>
    <lineage>
        <taxon>Bacteria</taxon>
        <taxon>Pseudomonadati</taxon>
        <taxon>Thermodesulfobacteriota</taxon>
        <taxon>Syntrophobacteria</taxon>
        <taxon>Syntrophobacterales</taxon>
        <taxon>Syntrophobacteraceae</taxon>
        <taxon>Desulforhabdus</taxon>
    </lineage>
</organism>
<comment type="similarity">
    <text evidence="1 9">Belongs to the glutamate synthase family.</text>
</comment>
<feature type="domain" description="4Fe-4S ferredoxin-type" evidence="11">
    <location>
        <begin position="19"/>
        <end position="48"/>
    </location>
</feature>
<dbReference type="Gene3D" id="3.20.20.70">
    <property type="entry name" value="Aldolase class I"/>
    <property type="match status" value="1"/>
</dbReference>
<evidence type="ECO:0000256" key="6">
    <source>
        <dbReference type="ARBA" id="ARBA00023014"/>
    </source>
</evidence>
<dbReference type="GO" id="GO:0051539">
    <property type="term" value="F:4 iron, 4 sulfur cluster binding"/>
    <property type="evidence" value="ECO:0007669"/>
    <property type="project" value="UniProtKB-KW"/>
</dbReference>
<feature type="binding site" evidence="10">
    <location>
        <position position="94"/>
    </location>
    <ligand>
        <name>[4Fe-4S] cluster</name>
        <dbReference type="ChEBI" id="CHEBI:49883"/>
        <label>2</label>
    </ligand>
</feature>
<keyword evidence="10" id="KW-0004">4Fe-4S</keyword>
<dbReference type="EMBL" id="BSDR01000001">
    <property type="protein sequence ID" value="GLI34041.1"/>
    <property type="molecule type" value="Genomic_DNA"/>
</dbReference>
<feature type="binding site" evidence="10">
    <location>
        <position position="98"/>
    </location>
    <ligand>
        <name>[4Fe-4S] cluster</name>
        <dbReference type="ChEBI" id="CHEBI:49883"/>
        <label>1</label>
    </ligand>
</feature>
<name>A0A9W6FTS7_9BACT</name>
<feature type="binding site" evidence="10">
    <location>
        <position position="88"/>
    </location>
    <ligand>
        <name>[4Fe-4S] cluster</name>
        <dbReference type="ChEBI" id="CHEBI:49883"/>
        <label>2</label>
    </ligand>
</feature>
<dbReference type="SUPFAM" id="SSF54862">
    <property type="entry name" value="4Fe-4S ferredoxins"/>
    <property type="match status" value="1"/>
</dbReference>
<evidence type="ECO:0000256" key="10">
    <source>
        <dbReference type="PIRSR" id="PIRSR006429-1"/>
    </source>
</evidence>
<dbReference type="InterPro" id="IPR017900">
    <property type="entry name" value="4Fe4S_Fe_S_CS"/>
</dbReference>
<dbReference type="InterPro" id="IPR013785">
    <property type="entry name" value="Aldolase_TIM"/>
</dbReference>
<comment type="caution">
    <text evidence="12">The sequence shown here is derived from an EMBL/GenBank/DDBJ whole genome shotgun (WGS) entry which is preliminary data.</text>
</comment>
<dbReference type="AlphaFoldDB" id="A0A9W6FTS7"/>
<evidence type="ECO:0000256" key="7">
    <source>
        <dbReference type="ARBA" id="ARBA00023164"/>
    </source>
</evidence>
<evidence type="ECO:0000313" key="12">
    <source>
        <dbReference type="EMBL" id="GLI34041.1"/>
    </source>
</evidence>
<protein>
    <recommendedName>
        <fullName evidence="2">glutamate synthase (NADPH)</fullName>
        <ecNumber evidence="2">1.4.1.13</ecNumber>
    </recommendedName>
</protein>
<dbReference type="GO" id="GO:0004355">
    <property type="term" value="F:glutamate synthase (NADPH) activity"/>
    <property type="evidence" value="ECO:0007669"/>
    <property type="project" value="UniProtKB-EC"/>
</dbReference>
<keyword evidence="6 10" id="KW-0411">Iron-sulfur</keyword>
<dbReference type="PROSITE" id="PS51379">
    <property type="entry name" value="4FE4S_FER_2"/>
    <property type="match status" value="2"/>
</dbReference>
<evidence type="ECO:0000313" key="13">
    <source>
        <dbReference type="Proteomes" id="UP001144372"/>
    </source>
</evidence>
<keyword evidence="4 10" id="KW-0479">Metal-binding</keyword>
<evidence type="ECO:0000259" key="11">
    <source>
        <dbReference type="PROSITE" id="PS51379"/>
    </source>
</evidence>
<dbReference type="PROSITE" id="PS00198">
    <property type="entry name" value="4FE4S_FER_1"/>
    <property type="match status" value="2"/>
</dbReference>
<keyword evidence="3" id="KW-0028">Amino-acid biosynthesis</keyword>
<evidence type="ECO:0000256" key="3">
    <source>
        <dbReference type="ARBA" id="ARBA00022605"/>
    </source>
</evidence>
<reference evidence="12" key="1">
    <citation type="submission" date="2022-12" db="EMBL/GenBank/DDBJ databases">
        <title>Reference genome sequencing for broad-spectrum identification of bacterial and archaeal isolates by mass spectrometry.</title>
        <authorList>
            <person name="Sekiguchi Y."/>
            <person name="Tourlousse D.M."/>
        </authorList>
    </citation>
    <scope>NUCLEOTIDE SEQUENCE</scope>
    <source>
        <strain evidence="12">ASRB1</strain>
    </source>
</reference>
<dbReference type="GO" id="GO:0046872">
    <property type="term" value="F:metal ion binding"/>
    <property type="evidence" value="ECO:0007669"/>
    <property type="project" value="UniProtKB-KW"/>
</dbReference>
<evidence type="ECO:0000256" key="4">
    <source>
        <dbReference type="ARBA" id="ARBA00022723"/>
    </source>
</evidence>
<keyword evidence="5 10" id="KW-0408">Iron</keyword>
<dbReference type="GO" id="GO:0006537">
    <property type="term" value="P:glutamate biosynthetic process"/>
    <property type="evidence" value="ECO:0007669"/>
    <property type="project" value="UniProtKB-KW"/>
</dbReference>
<dbReference type="Gene3D" id="1.10.1060.10">
    <property type="entry name" value="Alpha-helical ferredoxin"/>
    <property type="match status" value="1"/>
</dbReference>
<dbReference type="PANTHER" id="PTHR43819">
    <property type="entry name" value="ARCHAEAL-TYPE GLUTAMATE SYNTHASE [NADPH]"/>
    <property type="match status" value="1"/>
</dbReference>
<dbReference type="CDD" id="cd02808">
    <property type="entry name" value="GltS_FMN"/>
    <property type="match status" value="1"/>
</dbReference>
<sequence>MQSNGLITPSTLSVKDLPWQIHWQKDKCTLCGRCTAVCPVHAIELGVHRKRSIQVPALAELGLNKKAPSNVYEVYYGIRQKTDPAYACVGCATCSLVCPNDCIMPVRSDEMDKFRFHLNRGGQPRSRGGRRNVPDAIQGGVLDRIKFTRISMLTDPALDAGRHEFELRTLLGRILPPEENLKLYNEQGWIPPVREIYPLMIGSMSFGALSPNMWEGLQMGVAYLNEEMGMPVRMATGEGGCPPRLLRSRFLKYVVLQIASGYFGWDEIIHALPEMKEDPCAIEIKYGQGAKPGDGGLLMWYKVNKLIAAIRGVPTGVSLPSPPTHQTQYSIEESVAKMIQSMYMAWGFRVPVYPKISASSTSLAVLNNLTRNPYAAALGIDGEDGGTGAAYTVSMDHMGHPIASNIRDCYLNLVGLGKQNEIPLIAGGGIGKNGKLAANAAALIMLGASVVQTGKYIMQAAAGCVGSEADRCNICNIGLCPKGITSQDPRLYRRLDPEKVAERVVDVFLSFDMELKKIMAPLGRSTSLPIGMSDALAINDKAAADRLQINYVV</sequence>
<comment type="catalytic activity">
    <reaction evidence="8">
        <text>2 L-glutamate + NADP(+) = L-glutamine + 2-oxoglutarate + NADPH + H(+)</text>
        <dbReference type="Rhea" id="RHEA:15501"/>
        <dbReference type="ChEBI" id="CHEBI:15378"/>
        <dbReference type="ChEBI" id="CHEBI:16810"/>
        <dbReference type="ChEBI" id="CHEBI:29985"/>
        <dbReference type="ChEBI" id="CHEBI:57783"/>
        <dbReference type="ChEBI" id="CHEBI:58349"/>
        <dbReference type="ChEBI" id="CHEBI:58359"/>
        <dbReference type="EC" id="1.4.1.13"/>
    </reaction>
</comment>
<dbReference type="PANTHER" id="PTHR43819:SF1">
    <property type="entry name" value="ARCHAEAL-TYPE GLUTAMATE SYNTHASE [NADPH]"/>
    <property type="match status" value="1"/>
</dbReference>
<feature type="binding site" evidence="10">
    <location>
        <position position="91"/>
    </location>
    <ligand>
        <name>[4Fe-4S] cluster</name>
        <dbReference type="ChEBI" id="CHEBI:49883"/>
        <label>2</label>
    </ligand>
</feature>
<evidence type="ECO:0000256" key="1">
    <source>
        <dbReference type="ARBA" id="ARBA00009716"/>
    </source>
</evidence>
<keyword evidence="13" id="KW-1185">Reference proteome</keyword>